<evidence type="ECO:0000313" key="3">
    <source>
        <dbReference type="Proteomes" id="UP000225972"/>
    </source>
</evidence>
<feature type="transmembrane region" description="Helical" evidence="1">
    <location>
        <begin position="6"/>
        <end position="32"/>
    </location>
</feature>
<organism evidence="2 3">
    <name type="scientific">Pelagimonas phthalicica</name>
    <dbReference type="NCBI Taxonomy" id="1037362"/>
    <lineage>
        <taxon>Bacteria</taxon>
        <taxon>Pseudomonadati</taxon>
        <taxon>Pseudomonadota</taxon>
        <taxon>Alphaproteobacteria</taxon>
        <taxon>Rhodobacterales</taxon>
        <taxon>Roseobacteraceae</taxon>
        <taxon>Pelagimonas</taxon>
    </lineage>
</organism>
<feature type="transmembrane region" description="Helical" evidence="1">
    <location>
        <begin position="96"/>
        <end position="116"/>
    </location>
</feature>
<dbReference type="EMBL" id="FXXP01000001">
    <property type="protein sequence ID" value="SMX26115.1"/>
    <property type="molecule type" value="Genomic_DNA"/>
</dbReference>
<feature type="transmembrane region" description="Helical" evidence="1">
    <location>
        <begin position="128"/>
        <end position="148"/>
    </location>
</feature>
<sequence>MEFEDWLYILATIGPAILILPVVGVVAFLIVTRKLPKFGAPRDIRENEHLSWRILKEAAGIASPIGNPKEALAKVYDLGRDAPRRRGRKLVFRPKAGMRYGIFPACVFLIGFTFWFSGEDAQYSFEDWLMILGVTGLSIWLSFYAWSYRLEILDHELRAMTRWFDMKTYDLARLSEAKVDDDGFEFRFDCGNSVSVPLFVEGRSTLREIIVETLRINGR</sequence>
<keyword evidence="1" id="KW-0812">Transmembrane</keyword>
<proteinExistence type="predicted"/>
<keyword evidence="1" id="KW-0472">Membrane</keyword>
<accession>A0A238J6W9</accession>
<dbReference type="AlphaFoldDB" id="A0A238J6W9"/>
<gene>
    <name evidence="2" type="ORF">TRP8649_00188</name>
</gene>
<reference evidence="3" key="1">
    <citation type="submission" date="2017-05" db="EMBL/GenBank/DDBJ databases">
        <authorList>
            <person name="Rodrigo-Torres L."/>
            <person name="Arahal R. D."/>
            <person name="Lucena T."/>
        </authorList>
    </citation>
    <scope>NUCLEOTIDE SEQUENCE [LARGE SCALE GENOMIC DNA]</scope>
    <source>
        <strain evidence="3">CECT 8649</strain>
    </source>
</reference>
<protein>
    <submittedName>
        <fullName evidence="2">Uncharacterized protein</fullName>
    </submittedName>
</protein>
<keyword evidence="3" id="KW-1185">Reference proteome</keyword>
<dbReference type="Proteomes" id="UP000225972">
    <property type="component" value="Unassembled WGS sequence"/>
</dbReference>
<dbReference type="RefSeq" id="WP_099241736.1">
    <property type="nucleotide sequence ID" value="NZ_FXXP01000001.1"/>
</dbReference>
<dbReference type="OrthoDB" id="9999944at2"/>
<evidence type="ECO:0000256" key="1">
    <source>
        <dbReference type="SAM" id="Phobius"/>
    </source>
</evidence>
<evidence type="ECO:0000313" key="2">
    <source>
        <dbReference type="EMBL" id="SMX26115.1"/>
    </source>
</evidence>
<name>A0A238J6W9_9RHOB</name>
<keyword evidence="1" id="KW-1133">Transmembrane helix</keyword>